<dbReference type="EMBL" id="WJJP01000023">
    <property type="protein sequence ID" value="MBD3323099.1"/>
    <property type="molecule type" value="Genomic_DNA"/>
</dbReference>
<feature type="domain" description="Protein kinase" evidence="8">
    <location>
        <begin position="172"/>
        <end position="427"/>
    </location>
</feature>
<evidence type="ECO:0000313" key="9">
    <source>
        <dbReference type="EMBL" id="MBD3323099.1"/>
    </source>
</evidence>
<evidence type="ECO:0000256" key="2">
    <source>
        <dbReference type="ARBA" id="ARBA00022527"/>
    </source>
</evidence>
<reference evidence="9" key="1">
    <citation type="submission" date="2019-11" db="EMBL/GenBank/DDBJ databases">
        <title>Microbial mats filling the niche in hypersaline microbial mats.</title>
        <authorList>
            <person name="Wong H.L."/>
            <person name="Macleod F.I."/>
            <person name="White R.A. III"/>
            <person name="Burns B.P."/>
        </authorList>
    </citation>
    <scope>NUCLEOTIDE SEQUENCE</scope>
    <source>
        <strain evidence="9">Rbin_158</strain>
    </source>
</reference>
<dbReference type="SMART" id="SM00220">
    <property type="entry name" value="S_TKc"/>
    <property type="match status" value="1"/>
</dbReference>
<dbReference type="FunFam" id="1.10.510.10:FF:000021">
    <property type="entry name" value="Serine/threonine protein kinase"/>
    <property type="match status" value="1"/>
</dbReference>
<comment type="caution">
    <text evidence="9">The sequence shown here is derived from an EMBL/GenBank/DDBJ whole genome shotgun (WGS) entry which is preliminary data.</text>
</comment>
<dbReference type="SUPFAM" id="SSF48452">
    <property type="entry name" value="TPR-like"/>
    <property type="match status" value="1"/>
</dbReference>
<keyword evidence="5 9" id="KW-0418">Kinase</keyword>
<dbReference type="Gene3D" id="1.25.40.10">
    <property type="entry name" value="Tetratricopeptide repeat domain"/>
    <property type="match status" value="1"/>
</dbReference>
<evidence type="ECO:0000259" key="8">
    <source>
        <dbReference type="PROSITE" id="PS50011"/>
    </source>
</evidence>
<organism evidence="9 10">
    <name type="scientific">candidate division KSB3 bacterium</name>
    <dbReference type="NCBI Taxonomy" id="2044937"/>
    <lineage>
        <taxon>Bacteria</taxon>
        <taxon>candidate division KSB3</taxon>
    </lineage>
</organism>
<keyword evidence="2" id="KW-0723">Serine/threonine-protein kinase</keyword>
<dbReference type="Gene3D" id="1.10.510.10">
    <property type="entry name" value="Transferase(Phosphotransferase) domain 1"/>
    <property type="match status" value="1"/>
</dbReference>
<evidence type="ECO:0000256" key="1">
    <source>
        <dbReference type="ARBA" id="ARBA00012513"/>
    </source>
</evidence>
<dbReference type="InterPro" id="IPR000719">
    <property type="entry name" value="Prot_kinase_dom"/>
</dbReference>
<dbReference type="EC" id="2.7.11.1" evidence="1"/>
<accession>A0A9D5Q3W9</accession>
<dbReference type="Pfam" id="PF13174">
    <property type="entry name" value="TPR_6"/>
    <property type="match status" value="2"/>
</dbReference>
<feature type="binding site" evidence="7">
    <location>
        <position position="201"/>
    </location>
    <ligand>
        <name>ATP</name>
        <dbReference type="ChEBI" id="CHEBI:30616"/>
    </ligand>
</feature>
<gene>
    <name evidence="9" type="ORF">GF339_00860</name>
</gene>
<protein>
    <recommendedName>
        <fullName evidence="1">non-specific serine/threonine protein kinase</fullName>
        <ecNumber evidence="1">2.7.11.1</ecNumber>
    </recommendedName>
</protein>
<evidence type="ECO:0000256" key="5">
    <source>
        <dbReference type="ARBA" id="ARBA00022777"/>
    </source>
</evidence>
<dbReference type="PROSITE" id="PS00108">
    <property type="entry name" value="PROTEIN_KINASE_ST"/>
    <property type="match status" value="1"/>
</dbReference>
<dbReference type="GO" id="GO:0004674">
    <property type="term" value="F:protein serine/threonine kinase activity"/>
    <property type="evidence" value="ECO:0007669"/>
    <property type="project" value="UniProtKB-KW"/>
</dbReference>
<sequence length="427" mass="48257">MEEQPAYTVEDAKAFERARDYLKAADIYFAYGDYQKAESLYRTLEKRFPFHKDIKFKLGRLLTLKKQWDEAILKLQEVGTSSVFIEDTLYLLAECFRNKGMIHAAKEIYVDLLERNYHYKDARQKLQALESPGFSDLAATQQTALLSSGTTSHPNADAQHQTMQGFAVEDRYTLLEELGRGGMGIVYKAEDVRAKRLVAIKVLPPYLATDESHRVRFFREAKVIASLHHPHIVPVLEVNRQENFLVMEYIPGGTLQTWAQQHHAEPEELLPFILQVLDALHTVHQRGIIHRDLKPQNILIADAATAKLTDFGIAHICGATITRTGTHLGTLPYMAPEQILGSSVDVRTDIYAMGVVLYEVLTGQLPFTGKDTSYHHIHTAPRPPREITSSLASELNAVVLRCLAKKPDDRYQDAKALQQALSAEREP</sequence>
<evidence type="ECO:0000313" key="10">
    <source>
        <dbReference type="Proteomes" id="UP000649604"/>
    </source>
</evidence>
<dbReference type="PANTHER" id="PTHR43289">
    <property type="entry name" value="MITOGEN-ACTIVATED PROTEIN KINASE KINASE KINASE 20-RELATED"/>
    <property type="match status" value="1"/>
</dbReference>
<dbReference type="CDD" id="cd14014">
    <property type="entry name" value="STKc_PknB_like"/>
    <property type="match status" value="1"/>
</dbReference>
<keyword evidence="3" id="KW-0808">Transferase</keyword>
<keyword evidence="6 7" id="KW-0067">ATP-binding</keyword>
<evidence type="ECO:0000256" key="7">
    <source>
        <dbReference type="PROSITE-ProRule" id="PRU10141"/>
    </source>
</evidence>
<keyword evidence="4 7" id="KW-0547">Nucleotide-binding</keyword>
<dbReference type="Gene3D" id="3.30.200.20">
    <property type="entry name" value="Phosphorylase Kinase, domain 1"/>
    <property type="match status" value="1"/>
</dbReference>
<dbReference type="PROSITE" id="PS50011">
    <property type="entry name" value="PROTEIN_KINASE_DOM"/>
    <property type="match status" value="1"/>
</dbReference>
<dbReference type="Pfam" id="PF00069">
    <property type="entry name" value="Pkinase"/>
    <property type="match status" value="1"/>
</dbReference>
<dbReference type="InterPro" id="IPR017441">
    <property type="entry name" value="Protein_kinase_ATP_BS"/>
</dbReference>
<dbReference type="InterPro" id="IPR011009">
    <property type="entry name" value="Kinase-like_dom_sf"/>
</dbReference>
<dbReference type="AlphaFoldDB" id="A0A9D5Q3W9"/>
<name>A0A9D5Q3W9_9BACT</name>
<dbReference type="GO" id="GO:0005524">
    <property type="term" value="F:ATP binding"/>
    <property type="evidence" value="ECO:0007669"/>
    <property type="project" value="UniProtKB-UniRule"/>
</dbReference>
<dbReference type="InterPro" id="IPR019734">
    <property type="entry name" value="TPR_rpt"/>
</dbReference>
<dbReference type="InterPro" id="IPR008271">
    <property type="entry name" value="Ser/Thr_kinase_AS"/>
</dbReference>
<dbReference type="Proteomes" id="UP000649604">
    <property type="component" value="Unassembled WGS sequence"/>
</dbReference>
<evidence type="ECO:0000256" key="3">
    <source>
        <dbReference type="ARBA" id="ARBA00022679"/>
    </source>
</evidence>
<evidence type="ECO:0000256" key="4">
    <source>
        <dbReference type="ARBA" id="ARBA00022741"/>
    </source>
</evidence>
<dbReference type="PROSITE" id="PS00107">
    <property type="entry name" value="PROTEIN_KINASE_ATP"/>
    <property type="match status" value="1"/>
</dbReference>
<dbReference type="PANTHER" id="PTHR43289:SF6">
    <property type="entry name" value="SERINE_THREONINE-PROTEIN KINASE NEKL-3"/>
    <property type="match status" value="1"/>
</dbReference>
<dbReference type="InterPro" id="IPR011990">
    <property type="entry name" value="TPR-like_helical_dom_sf"/>
</dbReference>
<dbReference type="SUPFAM" id="SSF56112">
    <property type="entry name" value="Protein kinase-like (PK-like)"/>
    <property type="match status" value="1"/>
</dbReference>
<proteinExistence type="predicted"/>
<evidence type="ECO:0000256" key="6">
    <source>
        <dbReference type="ARBA" id="ARBA00022840"/>
    </source>
</evidence>